<sequence length="391" mass="44238">MSDQGVSSIANLAIRSILNLPFETVLEFVSYLDRQDILALRSTCKYMDTILLDTFAKQFFSQIYVLPTEHSLQLLLEVSNDKRIRRHVKELLICCTIYQDHSSRYGDWESDAHIIIHKTRLLTENESPFPDTTSPEEEATNEAVNFVRKGSFGRQLTAALQSLEIDSIEILNYGQMKCWHLPLPLILGRSQLLRRTGRDPFDTPDCVRGRGPRSWEYASNEEDGPMDMATYMSNTVLSAIEDSGLLLRSFVIPVVQTDRLKALPTLSSNLSSLQHLKLTIGHDARSTCHDSPDPDPNFFTSINELPNLQHLHLSTWPARARPGSVSLNPFLSLLKPLNLRSLHLGSLCAPSQDLVPLLVPLKTFKHFRYISSLCKKERMGLGEICSRTSFQ</sequence>
<feature type="domain" description="F-box" evidence="1">
    <location>
        <begin position="14"/>
        <end position="63"/>
    </location>
</feature>
<dbReference type="SUPFAM" id="SSF52047">
    <property type="entry name" value="RNI-like"/>
    <property type="match status" value="1"/>
</dbReference>
<reference evidence="2" key="1">
    <citation type="submission" date="2020-06" db="EMBL/GenBank/DDBJ databases">
        <authorList>
            <person name="Onetto C."/>
        </authorList>
    </citation>
    <scope>NUCLEOTIDE SEQUENCE</scope>
</reference>
<comment type="caution">
    <text evidence="2">The sequence shown here is derived from an EMBL/GenBank/DDBJ whole genome shotgun (WGS) entry which is preliminary data.</text>
</comment>
<evidence type="ECO:0000313" key="3">
    <source>
        <dbReference type="Proteomes" id="UP000714618"/>
    </source>
</evidence>
<dbReference type="Proteomes" id="UP000714618">
    <property type="component" value="Unassembled WGS sequence"/>
</dbReference>
<keyword evidence="3" id="KW-1185">Reference proteome</keyword>
<gene>
    <name evidence="2" type="ORF">AWRI4233_LOCUS6223</name>
</gene>
<dbReference type="EMBL" id="CAIJEO010000008">
    <property type="protein sequence ID" value="CAD0097399.1"/>
    <property type="molecule type" value="Genomic_DNA"/>
</dbReference>
<proteinExistence type="predicted"/>
<dbReference type="OrthoDB" id="5279008at2759"/>
<dbReference type="InterPro" id="IPR001810">
    <property type="entry name" value="F-box_dom"/>
</dbReference>
<dbReference type="InterPro" id="IPR036047">
    <property type="entry name" value="F-box-like_dom_sf"/>
</dbReference>
<evidence type="ECO:0000313" key="2">
    <source>
        <dbReference type="EMBL" id="CAD0097399.1"/>
    </source>
</evidence>
<name>A0A9N8PJF7_9PEZI</name>
<evidence type="ECO:0000259" key="1">
    <source>
        <dbReference type="PROSITE" id="PS50181"/>
    </source>
</evidence>
<dbReference type="PROSITE" id="PS50181">
    <property type="entry name" value="FBOX"/>
    <property type="match status" value="1"/>
</dbReference>
<accession>A0A9N8PJF7</accession>
<dbReference type="AlphaFoldDB" id="A0A9N8PJF7"/>
<dbReference type="SUPFAM" id="SSF81383">
    <property type="entry name" value="F-box domain"/>
    <property type="match status" value="1"/>
</dbReference>
<protein>
    <recommendedName>
        <fullName evidence="1">F-box domain-containing protein</fullName>
    </recommendedName>
</protein>
<dbReference type="Pfam" id="PF00646">
    <property type="entry name" value="F-box"/>
    <property type="match status" value="1"/>
</dbReference>
<organism evidence="2 3">
    <name type="scientific">Aureobasidium mustum</name>
    <dbReference type="NCBI Taxonomy" id="2773714"/>
    <lineage>
        <taxon>Eukaryota</taxon>
        <taxon>Fungi</taxon>
        <taxon>Dikarya</taxon>
        <taxon>Ascomycota</taxon>
        <taxon>Pezizomycotina</taxon>
        <taxon>Dothideomycetes</taxon>
        <taxon>Dothideomycetidae</taxon>
        <taxon>Dothideales</taxon>
        <taxon>Saccotheciaceae</taxon>
        <taxon>Aureobasidium</taxon>
    </lineage>
</organism>